<sequence>MISILILMLSFFNAYLCQRNFGKKLKVYLAYEVEPIEFEYKNDPLLDQDIDDDDL</sequence>
<gene>
    <name evidence="2" type="ORF">C1645_771189</name>
</gene>
<accession>A0A397T1E4</accession>
<evidence type="ECO:0000256" key="1">
    <source>
        <dbReference type="SAM" id="SignalP"/>
    </source>
</evidence>
<evidence type="ECO:0000313" key="3">
    <source>
        <dbReference type="Proteomes" id="UP000265703"/>
    </source>
</evidence>
<evidence type="ECO:0000313" key="2">
    <source>
        <dbReference type="EMBL" id="RIA89897.1"/>
    </source>
</evidence>
<dbReference type="AlphaFoldDB" id="A0A397T1E4"/>
<keyword evidence="1" id="KW-0732">Signal</keyword>
<name>A0A397T1E4_9GLOM</name>
<proteinExistence type="predicted"/>
<dbReference type="EMBL" id="QKYT01000201">
    <property type="protein sequence ID" value="RIA89897.1"/>
    <property type="molecule type" value="Genomic_DNA"/>
</dbReference>
<feature type="signal peptide" evidence="1">
    <location>
        <begin position="1"/>
        <end position="17"/>
    </location>
</feature>
<organism evidence="2 3">
    <name type="scientific">Glomus cerebriforme</name>
    <dbReference type="NCBI Taxonomy" id="658196"/>
    <lineage>
        <taxon>Eukaryota</taxon>
        <taxon>Fungi</taxon>
        <taxon>Fungi incertae sedis</taxon>
        <taxon>Mucoromycota</taxon>
        <taxon>Glomeromycotina</taxon>
        <taxon>Glomeromycetes</taxon>
        <taxon>Glomerales</taxon>
        <taxon>Glomeraceae</taxon>
        <taxon>Glomus</taxon>
    </lineage>
</organism>
<dbReference type="OrthoDB" id="2320329at2759"/>
<feature type="chain" id="PRO_5017353820" evidence="1">
    <location>
        <begin position="18"/>
        <end position="55"/>
    </location>
</feature>
<comment type="caution">
    <text evidence="2">The sequence shown here is derived from an EMBL/GenBank/DDBJ whole genome shotgun (WGS) entry which is preliminary data.</text>
</comment>
<keyword evidence="3" id="KW-1185">Reference proteome</keyword>
<dbReference type="Proteomes" id="UP000265703">
    <property type="component" value="Unassembled WGS sequence"/>
</dbReference>
<reference evidence="2 3" key="1">
    <citation type="submission" date="2018-06" db="EMBL/GenBank/DDBJ databases">
        <title>Comparative genomics reveals the genomic features of Rhizophagus irregularis, R. cerebriforme, R. diaphanum and Gigaspora rosea, and their symbiotic lifestyle signature.</title>
        <authorList>
            <person name="Morin E."/>
            <person name="San Clemente H."/>
            <person name="Chen E.C.H."/>
            <person name="De La Providencia I."/>
            <person name="Hainaut M."/>
            <person name="Kuo A."/>
            <person name="Kohler A."/>
            <person name="Murat C."/>
            <person name="Tang N."/>
            <person name="Roy S."/>
            <person name="Loubradou J."/>
            <person name="Henrissat B."/>
            <person name="Grigoriev I.V."/>
            <person name="Corradi N."/>
            <person name="Roux C."/>
            <person name="Martin F.M."/>
        </authorList>
    </citation>
    <scope>NUCLEOTIDE SEQUENCE [LARGE SCALE GENOMIC DNA]</scope>
    <source>
        <strain evidence="2 3">DAOM 227022</strain>
    </source>
</reference>
<protein>
    <submittedName>
        <fullName evidence="2">Uncharacterized protein</fullName>
    </submittedName>
</protein>